<evidence type="ECO:0000256" key="5">
    <source>
        <dbReference type="ARBA" id="ARBA00023136"/>
    </source>
</evidence>
<dbReference type="Gene3D" id="1.20.1250.20">
    <property type="entry name" value="MFS general substrate transporter like domains"/>
    <property type="match status" value="1"/>
</dbReference>
<keyword evidence="2" id="KW-0813">Transport</keyword>
<dbReference type="InterPro" id="IPR044770">
    <property type="entry name" value="MFS_spinster-like"/>
</dbReference>
<evidence type="ECO:0000256" key="4">
    <source>
        <dbReference type="ARBA" id="ARBA00022989"/>
    </source>
</evidence>
<evidence type="ECO:0000313" key="9">
    <source>
        <dbReference type="Proteomes" id="UP000592820"/>
    </source>
</evidence>
<evidence type="ECO:0000256" key="1">
    <source>
        <dbReference type="ARBA" id="ARBA00004141"/>
    </source>
</evidence>
<keyword evidence="5 6" id="KW-0472">Membrane</keyword>
<dbReference type="InterPro" id="IPR020846">
    <property type="entry name" value="MFS_dom"/>
</dbReference>
<dbReference type="InterPro" id="IPR011701">
    <property type="entry name" value="MFS"/>
</dbReference>
<protein>
    <submittedName>
        <fullName evidence="8">Putative MFS family arabinose efflux permease</fullName>
    </submittedName>
</protein>
<name>A0A7W8LAG9_9BURK</name>
<feature type="transmembrane region" description="Helical" evidence="6">
    <location>
        <begin position="263"/>
        <end position="284"/>
    </location>
</feature>
<dbReference type="RefSeq" id="WP_184226970.1">
    <property type="nucleotide sequence ID" value="NZ_JACHDE010000007.1"/>
</dbReference>
<dbReference type="Pfam" id="PF07690">
    <property type="entry name" value="MFS_1"/>
    <property type="match status" value="1"/>
</dbReference>
<dbReference type="SUPFAM" id="SSF103473">
    <property type="entry name" value="MFS general substrate transporter"/>
    <property type="match status" value="1"/>
</dbReference>
<feature type="transmembrane region" description="Helical" evidence="6">
    <location>
        <begin position="86"/>
        <end position="106"/>
    </location>
</feature>
<comment type="caution">
    <text evidence="8">The sequence shown here is derived from an EMBL/GenBank/DDBJ whole genome shotgun (WGS) entry which is preliminary data.</text>
</comment>
<keyword evidence="4 6" id="KW-1133">Transmembrane helix</keyword>
<feature type="domain" description="Major facilitator superfamily (MFS) profile" evidence="7">
    <location>
        <begin position="20"/>
        <end position="444"/>
    </location>
</feature>
<evidence type="ECO:0000256" key="6">
    <source>
        <dbReference type="SAM" id="Phobius"/>
    </source>
</evidence>
<dbReference type="GO" id="GO:0016020">
    <property type="term" value="C:membrane"/>
    <property type="evidence" value="ECO:0007669"/>
    <property type="project" value="UniProtKB-SubCell"/>
</dbReference>
<organism evidence="8 9">
    <name type="scientific">Paraburkholderia youngii</name>
    <dbReference type="NCBI Taxonomy" id="2782701"/>
    <lineage>
        <taxon>Bacteria</taxon>
        <taxon>Pseudomonadati</taxon>
        <taxon>Pseudomonadota</taxon>
        <taxon>Betaproteobacteria</taxon>
        <taxon>Burkholderiales</taxon>
        <taxon>Burkholderiaceae</taxon>
        <taxon>Paraburkholderia</taxon>
    </lineage>
</organism>
<gene>
    <name evidence="8" type="ORF">HDG41_004172</name>
</gene>
<feature type="transmembrane region" description="Helical" evidence="6">
    <location>
        <begin position="177"/>
        <end position="195"/>
    </location>
</feature>
<feature type="transmembrane region" description="Helical" evidence="6">
    <location>
        <begin position="422"/>
        <end position="442"/>
    </location>
</feature>
<evidence type="ECO:0000259" key="7">
    <source>
        <dbReference type="PROSITE" id="PS50850"/>
    </source>
</evidence>
<keyword evidence="3 6" id="KW-0812">Transmembrane</keyword>
<evidence type="ECO:0000256" key="3">
    <source>
        <dbReference type="ARBA" id="ARBA00022692"/>
    </source>
</evidence>
<feature type="transmembrane region" description="Helical" evidence="6">
    <location>
        <begin position="20"/>
        <end position="42"/>
    </location>
</feature>
<dbReference type="CDD" id="cd17328">
    <property type="entry name" value="MFS_spinster_like"/>
    <property type="match status" value="1"/>
</dbReference>
<reference evidence="8 9" key="1">
    <citation type="submission" date="2020-08" db="EMBL/GenBank/DDBJ databases">
        <title>Genomic Encyclopedia of Type Strains, Phase IV (KMG-V): Genome sequencing to study the core and pangenomes of soil and plant-associated prokaryotes.</title>
        <authorList>
            <person name="Whitman W."/>
        </authorList>
    </citation>
    <scope>NUCLEOTIDE SEQUENCE [LARGE SCALE GENOMIC DNA]</scope>
    <source>
        <strain evidence="8 9">JPY162</strain>
    </source>
</reference>
<feature type="transmembrane region" description="Helical" evidence="6">
    <location>
        <begin position="145"/>
        <end position="171"/>
    </location>
</feature>
<proteinExistence type="predicted"/>
<dbReference type="PANTHER" id="PTHR23505">
    <property type="entry name" value="SPINSTER"/>
    <property type="match status" value="1"/>
</dbReference>
<dbReference type="Proteomes" id="UP000592820">
    <property type="component" value="Unassembled WGS sequence"/>
</dbReference>
<feature type="transmembrane region" description="Helical" evidence="6">
    <location>
        <begin position="54"/>
        <end position="74"/>
    </location>
</feature>
<dbReference type="AlphaFoldDB" id="A0A7W8LAG9"/>
<dbReference type="GO" id="GO:0022857">
    <property type="term" value="F:transmembrane transporter activity"/>
    <property type="evidence" value="ECO:0007669"/>
    <property type="project" value="InterPro"/>
</dbReference>
<sequence length="449" mass="48490">MSTAEATRISTRSRGYERWLLFLLVLIYASSMMDRILVAIVGPVLKREMGLSDFQLGLLSGLAFSIFYATLGIPIGRLAERYNRKLMISVSIVAWSLMTMLCGTAGSFASMMVYRLGVGIGEAGSTPTSHSLLSDQFPPSKRATVYGIYALGPAVGVFIGAFGGGTIAHLYGWRMAFYAFGFPGIILGLIAYFTLREPKRGNFDSIESKHVPALKEVLAAFVREKPFWQMSLGIVTTSISIYGTFMFQSIYMGRTFGLNMQQAGLTLAIVNGVGAFVGGLIGGYGSDWMAKRDRRWYGWIPAVGSLLGIPFTIISFTSMNFAVSTVAMFLMATSLNVWNGPSFSVIHSRLEPRMRATASALVFLLMNLVGQGLGPAWVGWMSDRFAANIFTGSGDYAAACKAPIADAVAASCHVAGTQGLRYAMIAPIIMVAIATWSFFAAARSIGRSK</sequence>
<feature type="transmembrane region" description="Helical" evidence="6">
    <location>
        <begin position="360"/>
        <end position="380"/>
    </location>
</feature>
<dbReference type="EMBL" id="JACHDE010000007">
    <property type="protein sequence ID" value="MBB5402086.1"/>
    <property type="molecule type" value="Genomic_DNA"/>
</dbReference>
<feature type="transmembrane region" description="Helical" evidence="6">
    <location>
        <begin position="112"/>
        <end position="133"/>
    </location>
</feature>
<evidence type="ECO:0000313" key="8">
    <source>
        <dbReference type="EMBL" id="MBB5402086.1"/>
    </source>
</evidence>
<feature type="transmembrane region" description="Helical" evidence="6">
    <location>
        <begin position="321"/>
        <end position="339"/>
    </location>
</feature>
<dbReference type="InterPro" id="IPR036259">
    <property type="entry name" value="MFS_trans_sf"/>
</dbReference>
<evidence type="ECO:0000256" key="2">
    <source>
        <dbReference type="ARBA" id="ARBA00022448"/>
    </source>
</evidence>
<dbReference type="PROSITE" id="PS50850">
    <property type="entry name" value="MFS"/>
    <property type="match status" value="1"/>
</dbReference>
<dbReference type="PANTHER" id="PTHR23505:SF79">
    <property type="entry name" value="PROTEIN SPINSTER"/>
    <property type="match status" value="1"/>
</dbReference>
<feature type="transmembrane region" description="Helical" evidence="6">
    <location>
        <begin position="232"/>
        <end position="251"/>
    </location>
</feature>
<feature type="transmembrane region" description="Helical" evidence="6">
    <location>
        <begin position="296"/>
        <end position="315"/>
    </location>
</feature>
<comment type="subcellular location">
    <subcellularLocation>
        <location evidence="1">Membrane</location>
        <topology evidence="1">Multi-pass membrane protein</topology>
    </subcellularLocation>
</comment>
<accession>A0A7W8LAG9</accession>